<gene>
    <name evidence="2" type="ORF">J0895_05320</name>
</gene>
<sequence length="431" mass="46346">MRQLQISVPQGYGREVVKIAQGYDATNLIQFEATDPEGPVDVVFLHVSNGKVEGLLGELESIENLAVTLIPRGMMPLHPPTSEAPDQVTEVEERSPIEVFLGGLQSVGSWRGFLGYAALAGVVVWIGLFTNSSFLLIAAMLIAPLAGPAMNVAIATARGDKTLLKRSLLRYFSALAVLIAVTAFLSLIMQQDIATPFMVENSQISAIAILLPLAAGTAGALNLVQSERSSLVAGASVGMLVAASLSPPAGIIGMSIPLGRWDMIVNGLFLLLLQLFGINLSAAIIFRVFGLKPRGARYDRGTKKLFPISMGVTTVGLMALLILQFSESPDFQRSSGVQRINAEIKQVVENSELAELVEGNVRFPRPSISGQNTLLAVVYVQRQEGVDVSTEEIRSRLTQEIQAHILREDFNVTPLVSVTVLETPEFLGDSR</sequence>
<keyword evidence="1" id="KW-0472">Membrane</keyword>
<feature type="transmembrane region" description="Helical" evidence="1">
    <location>
        <begin position="204"/>
        <end position="224"/>
    </location>
</feature>
<dbReference type="EMBL" id="JAFLQW010000139">
    <property type="protein sequence ID" value="MBO0348534.1"/>
    <property type="molecule type" value="Genomic_DNA"/>
</dbReference>
<feature type="transmembrane region" description="Helical" evidence="1">
    <location>
        <begin position="168"/>
        <end position="189"/>
    </location>
</feature>
<feature type="transmembrane region" description="Helical" evidence="1">
    <location>
        <begin position="231"/>
        <end position="256"/>
    </location>
</feature>
<dbReference type="InterPro" id="IPR005240">
    <property type="entry name" value="DUF389"/>
</dbReference>
<accession>A0ABS3FNI4</accession>
<organism evidence="2 3">
    <name type="scientific">Phormidium pseudopriestleyi FRX01</name>
    <dbReference type="NCBI Taxonomy" id="1759528"/>
    <lineage>
        <taxon>Bacteria</taxon>
        <taxon>Bacillati</taxon>
        <taxon>Cyanobacteriota</taxon>
        <taxon>Cyanophyceae</taxon>
        <taxon>Oscillatoriophycideae</taxon>
        <taxon>Oscillatoriales</taxon>
        <taxon>Oscillatoriaceae</taxon>
        <taxon>Phormidium</taxon>
    </lineage>
</organism>
<keyword evidence="1" id="KW-1133">Transmembrane helix</keyword>
<evidence type="ECO:0000313" key="3">
    <source>
        <dbReference type="Proteomes" id="UP000664844"/>
    </source>
</evidence>
<feature type="transmembrane region" description="Helical" evidence="1">
    <location>
        <begin position="134"/>
        <end position="156"/>
    </location>
</feature>
<dbReference type="PANTHER" id="PTHR20992:SF9">
    <property type="entry name" value="AT15442P-RELATED"/>
    <property type="match status" value="1"/>
</dbReference>
<feature type="transmembrane region" description="Helical" evidence="1">
    <location>
        <begin position="110"/>
        <end position="128"/>
    </location>
</feature>
<feature type="transmembrane region" description="Helical" evidence="1">
    <location>
        <begin position="268"/>
        <end position="289"/>
    </location>
</feature>
<dbReference type="PANTHER" id="PTHR20992">
    <property type="entry name" value="AT15442P-RELATED"/>
    <property type="match status" value="1"/>
</dbReference>
<keyword evidence="3" id="KW-1185">Reference proteome</keyword>
<comment type="caution">
    <text evidence="2">The sequence shown here is derived from an EMBL/GenBank/DDBJ whole genome shotgun (WGS) entry which is preliminary data.</text>
</comment>
<feature type="transmembrane region" description="Helical" evidence="1">
    <location>
        <begin position="305"/>
        <end position="325"/>
    </location>
</feature>
<dbReference type="RefSeq" id="WP_207087082.1">
    <property type="nucleotide sequence ID" value="NZ_JAFLQW010000139.1"/>
</dbReference>
<keyword evidence="1" id="KW-0812">Transmembrane</keyword>
<protein>
    <submittedName>
        <fullName evidence="2">DUF389 domain-containing protein</fullName>
    </submittedName>
</protein>
<proteinExistence type="predicted"/>
<reference evidence="2 3" key="1">
    <citation type="submission" date="2021-03" db="EMBL/GenBank/DDBJ databases">
        <title>Metabolic Capacity of the Antarctic Cyanobacterium Phormidium pseudopriestleyi that Sustains Oxygenic Photosynthesis in the Presence of Hydrogen Sulfide.</title>
        <authorList>
            <person name="Lumian J.E."/>
            <person name="Jungblut A.D."/>
            <person name="Dillon M.L."/>
            <person name="Hawes I."/>
            <person name="Doran P.T."/>
            <person name="Mackey T.J."/>
            <person name="Dick G.J."/>
            <person name="Grettenberger C.L."/>
            <person name="Sumner D.Y."/>
        </authorList>
    </citation>
    <scope>NUCLEOTIDE SEQUENCE [LARGE SCALE GENOMIC DNA]</scope>
    <source>
        <strain evidence="2 3">FRX01</strain>
    </source>
</reference>
<evidence type="ECO:0000313" key="2">
    <source>
        <dbReference type="EMBL" id="MBO0348534.1"/>
    </source>
</evidence>
<name>A0ABS3FNI4_9CYAN</name>
<dbReference type="Proteomes" id="UP000664844">
    <property type="component" value="Unassembled WGS sequence"/>
</dbReference>
<evidence type="ECO:0000256" key="1">
    <source>
        <dbReference type="SAM" id="Phobius"/>
    </source>
</evidence>
<dbReference type="Pfam" id="PF04087">
    <property type="entry name" value="DUF389"/>
    <property type="match status" value="1"/>
</dbReference>